<organism evidence="1 2">
    <name type="scientific">Fusarium decemcellulare</name>
    <dbReference type="NCBI Taxonomy" id="57161"/>
    <lineage>
        <taxon>Eukaryota</taxon>
        <taxon>Fungi</taxon>
        <taxon>Dikarya</taxon>
        <taxon>Ascomycota</taxon>
        <taxon>Pezizomycotina</taxon>
        <taxon>Sordariomycetes</taxon>
        <taxon>Hypocreomycetidae</taxon>
        <taxon>Hypocreales</taxon>
        <taxon>Nectriaceae</taxon>
        <taxon>Fusarium</taxon>
        <taxon>Fusarium decemcellulare species complex</taxon>
    </lineage>
</organism>
<protein>
    <submittedName>
        <fullName evidence="1">Uncharacterized protein</fullName>
    </submittedName>
</protein>
<evidence type="ECO:0000313" key="1">
    <source>
        <dbReference type="EMBL" id="KAJ3511703.1"/>
    </source>
</evidence>
<name>A0ACC1RDQ0_9HYPO</name>
<dbReference type="Proteomes" id="UP001148629">
    <property type="component" value="Unassembled WGS sequence"/>
</dbReference>
<gene>
    <name evidence="1" type="ORF">NM208_g15400</name>
</gene>
<accession>A0ACC1RDQ0</accession>
<dbReference type="EMBL" id="JANRMS010004110">
    <property type="protein sequence ID" value="KAJ3511703.1"/>
    <property type="molecule type" value="Genomic_DNA"/>
</dbReference>
<keyword evidence="2" id="KW-1185">Reference proteome</keyword>
<sequence length="118" mass="13088">MDLGWVVDVNRILVQDLALTSLRLAGWVDICAFLCRAGRKSLIPLHGLGLGFWISLHSNKAPVLFLCVAQRRSEPLTSRAFVVVKEDSKGVCQVLPLSERGGWLKRESLGEVMLRGFV</sequence>
<evidence type="ECO:0000313" key="2">
    <source>
        <dbReference type="Proteomes" id="UP001148629"/>
    </source>
</evidence>
<comment type="caution">
    <text evidence="1">The sequence shown here is derived from an EMBL/GenBank/DDBJ whole genome shotgun (WGS) entry which is preliminary data.</text>
</comment>
<reference evidence="1" key="1">
    <citation type="submission" date="2022-08" db="EMBL/GenBank/DDBJ databases">
        <title>Genome Sequence of Fusarium decemcellulare.</title>
        <authorList>
            <person name="Buettner E."/>
        </authorList>
    </citation>
    <scope>NUCLEOTIDE SEQUENCE</scope>
    <source>
        <strain evidence="1">Babe19</strain>
    </source>
</reference>
<proteinExistence type="predicted"/>